<sequence length="333" mass="36984">MYELIRKTLIIVLCLMLSKMLHLNVSVYVVLFAIVVATTSFSKHLTHLLQRLMPSVAAAVGAVFVNQLFADHPFIIWTCCIVYFDHVRRHADNNLRIRMATLPLFMIIFITTYSNSSGYILAIPNIIRDVVLSAFLAALVASLVNHLMPVKAQPPKPVVVPQPVYGTDRLKMLILVGGGLAFIMINEVTSAVFCLVPLITSAMQPTHAHMKQHAIEKILAQVGGCSLAVIASLIYSGTEVDVYTYFVVSFLLVYLILYWSHYSEAGDRAIHADALMGFLIPYQLYVAKNGNDFGLHSIALRAVELIIALLIIYALAHWLNRLGQRNNVGPQPE</sequence>
<dbReference type="Proteomes" id="UP000092544">
    <property type="component" value="Unassembled WGS sequence"/>
</dbReference>
<dbReference type="AlphaFoldDB" id="A0A1A8TS91"/>
<evidence type="ECO:0000313" key="2">
    <source>
        <dbReference type="EMBL" id="SBS36412.1"/>
    </source>
</evidence>
<feature type="transmembrane region" description="Helical" evidence="1">
    <location>
        <begin position="57"/>
        <end position="84"/>
    </location>
</feature>
<dbReference type="STRING" id="1792290.MSP8886_03688"/>
<keyword evidence="1" id="KW-1133">Transmembrane helix</keyword>
<evidence type="ECO:0008006" key="4">
    <source>
        <dbReference type="Google" id="ProtNLM"/>
    </source>
</evidence>
<reference evidence="2 3" key="1">
    <citation type="submission" date="2016-06" db="EMBL/GenBank/DDBJ databases">
        <authorList>
            <person name="Kjaerup R.B."/>
            <person name="Dalgaard T.S."/>
            <person name="Juul-Madsen H.R."/>
        </authorList>
    </citation>
    <scope>NUCLEOTIDE SEQUENCE [LARGE SCALE GENOMIC DNA]</scope>
    <source>
        <strain evidence="2 3">CECT 8886</strain>
    </source>
</reference>
<feature type="transmembrane region" description="Helical" evidence="1">
    <location>
        <begin position="25"/>
        <end position="45"/>
    </location>
</feature>
<dbReference type="EMBL" id="FLOB01000012">
    <property type="protein sequence ID" value="SBS36412.1"/>
    <property type="molecule type" value="Genomic_DNA"/>
</dbReference>
<feature type="transmembrane region" description="Helical" evidence="1">
    <location>
        <begin position="298"/>
        <end position="316"/>
    </location>
</feature>
<keyword evidence="1" id="KW-0472">Membrane</keyword>
<proteinExistence type="predicted"/>
<feature type="transmembrane region" description="Helical" evidence="1">
    <location>
        <begin position="242"/>
        <end position="262"/>
    </location>
</feature>
<evidence type="ECO:0000256" key="1">
    <source>
        <dbReference type="SAM" id="Phobius"/>
    </source>
</evidence>
<gene>
    <name evidence="2" type="ORF">MSP8886_03688</name>
</gene>
<protein>
    <recommendedName>
        <fullName evidence="4">DUF2955 domain-containing protein</fullName>
    </recommendedName>
</protein>
<feature type="transmembrane region" description="Helical" evidence="1">
    <location>
        <begin position="269"/>
        <end position="286"/>
    </location>
</feature>
<keyword evidence="1" id="KW-0812">Transmembrane</keyword>
<name>A0A1A8TS91_9GAMM</name>
<accession>A0A1A8TS91</accession>
<keyword evidence="3" id="KW-1185">Reference proteome</keyword>
<dbReference type="Pfam" id="PF11168">
    <property type="entry name" value="DUF2955"/>
    <property type="match status" value="1"/>
</dbReference>
<feature type="transmembrane region" description="Helical" evidence="1">
    <location>
        <begin position="104"/>
        <end position="123"/>
    </location>
</feature>
<feature type="transmembrane region" description="Helical" evidence="1">
    <location>
        <begin position="172"/>
        <end position="198"/>
    </location>
</feature>
<evidence type="ECO:0000313" key="3">
    <source>
        <dbReference type="Proteomes" id="UP000092544"/>
    </source>
</evidence>
<dbReference type="InterPro" id="IPR022604">
    <property type="entry name" value="DUF2955"/>
</dbReference>
<organism evidence="2 3">
    <name type="scientific">Marinomonas spartinae</name>
    <dbReference type="NCBI Taxonomy" id="1792290"/>
    <lineage>
        <taxon>Bacteria</taxon>
        <taxon>Pseudomonadati</taxon>
        <taxon>Pseudomonadota</taxon>
        <taxon>Gammaproteobacteria</taxon>
        <taxon>Oceanospirillales</taxon>
        <taxon>Oceanospirillaceae</taxon>
        <taxon>Marinomonas</taxon>
    </lineage>
</organism>
<feature type="transmembrane region" description="Helical" evidence="1">
    <location>
        <begin position="218"/>
        <end position="236"/>
    </location>
</feature>